<feature type="transmembrane region" description="Helical" evidence="6">
    <location>
        <begin position="59"/>
        <end position="83"/>
    </location>
</feature>
<evidence type="ECO:0000256" key="3">
    <source>
        <dbReference type="ARBA" id="ARBA00022692"/>
    </source>
</evidence>
<dbReference type="RefSeq" id="WP_121939114.1">
    <property type="nucleotide sequence ID" value="NZ_REFR01000012.1"/>
</dbReference>
<dbReference type="EMBL" id="REFR01000012">
    <property type="protein sequence ID" value="RMB04852.1"/>
    <property type="molecule type" value="Genomic_DNA"/>
</dbReference>
<feature type="transmembrane region" description="Helical" evidence="6">
    <location>
        <begin position="25"/>
        <end position="47"/>
    </location>
</feature>
<evidence type="ECO:0000256" key="6">
    <source>
        <dbReference type="SAM" id="Phobius"/>
    </source>
</evidence>
<evidence type="ECO:0000256" key="2">
    <source>
        <dbReference type="ARBA" id="ARBA00022475"/>
    </source>
</evidence>
<keyword evidence="5 6" id="KW-0472">Membrane</keyword>
<evidence type="ECO:0000313" key="7">
    <source>
        <dbReference type="EMBL" id="RMB04852.1"/>
    </source>
</evidence>
<organism evidence="7 8">
    <name type="scientific">Eilatimonas milleporae</name>
    <dbReference type="NCBI Taxonomy" id="911205"/>
    <lineage>
        <taxon>Bacteria</taxon>
        <taxon>Pseudomonadati</taxon>
        <taxon>Pseudomonadota</taxon>
        <taxon>Alphaproteobacteria</taxon>
        <taxon>Kordiimonadales</taxon>
        <taxon>Kordiimonadaceae</taxon>
        <taxon>Eilatimonas</taxon>
    </lineage>
</organism>
<sequence length="172" mass="19564">MPRLPDDIYRSDDPLIFQLKRLIRVAVRILAILMTVVIFFGVIDVGWVLYKKFTTGDSWMLTIADLLATFGAFMVVLIAIEIFVNITVYLRDDVIHVKIVMATALMAIARKVIILDYEKVSPEYIYATAAVVFAMSLGYWLICILPVRAPEDGVARIELPRILRQKTDEEPT</sequence>
<dbReference type="Proteomes" id="UP000271227">
    <property type="component" value="Unassembled WGS sequence"/>
</dbReference>
<evidence type="ECO:0000313" key="8">
    <source>
        <dbReference type="Proteomes" id="UP000271227"/>
    </source>
</evidence>
<dbReference type="InterPro" id="IPR020948">
    <property type="entry name" value="P_starv_induced_PsiE-like"/>
</dbReference>
<gene>
    <name evidence="7" type="ORF">BXY39_2422</name>
</gene>
<evidence type="ECO:0000256" key="5">
    <source>
        <dbReference type="ARBA" id="ARBA00023136"/>
    </source>
</evidence>
<accession>A0A3M0C6J0</accession>
<evidence type="ECO:0000256" key="4">
    <source>
        <dbReference type="ARBA" id="ARBA00022989"/>
    </source>
</evidence>
<dbReference type="GO" id="GO:0005886">
    <property type="term" value="C:plasma membrane"/>
    <property type="evidence" value="ECO:0007669"/>
    <property type="project" value="UniProtKB-SubCell"/>
</dbReference>
<evidence type="ECO:0000256" key="1">
    <source>
        <dbReference type="ARBA" id="ARBA00004651"/>
    </source>
</evidence>
<comment type="caution">
    <text evidence="7">The sequence shown here is derived from an EMBL/GenBank/DDBJ whole genome shotgun (WGS) entry which is preliminary data.</text>
</comment>
<keyword evidence="3 6" id="KW-0812">Transmembrane</keyword>
<feature type="transmembrane region" description="Helical" evidence="6">
    <location>
        <begin position="95"/>
        <end position="113"/>
    </location>
</feature>
<name>A0A3M0C6J0_9PROT</name>
<protein>
    <submittedName>
        <fullName evidence="7">Uncharacterized membrane protein (DUF373 family)</fullName>
    </submittedName>
</protein>
<keyword evidence="4 6" id="KW-1133">Transmembrane helix</keyword>
<dbReference type="OrthoDB" id="598027at2"/>
<dbReference type="InParanoid" id="A0A3M0C6J0"/>
<comment type="subcellular location">
    <subcellularLocation>
        <location evidence="1">Cell membrane</location>
        <topology evidence="1">Multi-pass membrane protein</topology>
    </subcellularLocation>
</comment>
<keyword evidence="8" id="KW-1185">Reference proteome</keyword>
<reference evidence="7 8" key="1">
    <citation type="submission" date="2018-10" db="EMBL/GenBank/DDBJ databases">
        <title>Genomic Encyclopedia of Archaeal and Bacterial Type Strains, Phase II (KMG-II): from individual species to whole genera.</title>
        <authorList>
            <person name="Goeker M."/>
        </authorList>
    </citation>
    <scope>NUCLEOTIDE SEQUENCE [LARGE SCALE GENOMIC DNA]</scope>
    <source>
        <strain evidence="7 8">DSM 25217</strain>
    </source>
</reference>
<feature type="transmembrane region" description="Helical" evidence="6">
    <location>
        <begin position="125"/>
        <end position="147"/>
    </location>
</feature>
<proteinExistence type="predicted"/>
<dbReference type="AlphaFoldDB" id="A0A3M0C6J0"/>
<keyword evidence="2" id="KW-1003">Cell membrane</keyword>
<dbReference type="Pfam" id="PF06146">
    <property type="entry name" value="PsiE"/>
    <property type="match status" value="1"/>
</dbReference>